<evidence type="ECO:0000256" key="10">
    <source>
        <dbReference type="SAM" id="Phobius"/>
    </source>
</evidence>
<accession>A0ABT7ST71</accession>
<feature type="transmembrane region" description="Helical" evidence="10">
    <location>
        <begin position="351"/>
        <end position="371"/>
    </location>
</feature>
<dbReference type="PANTHER" id="PTHR46997">
    <property type="entry name" value="LOW AFFINITY TRYPTOPHAN PERMEASE-RELATED"/>
    <property type="match status" value="1"/>
</dbReference>
<organism evidence="11 12">
    <name type="scientific">Alteromonas arenosi</name>
    <dbReference type="NCBI Taxonomy" id="3055817"/>
    <lineage>
        <taxon>Bacteria</taxon>
        <taxon>Pseudomonadati</taxon>
        <taxon>Pseudomonadota</taxon>
        <taxon>Gammaproteobacteria</taxon>
        <taxon>Alteromonadales</taxon>
        <taxon>Alteromonadaceae</taxon>
        <taxon>Alteromonas/Salinimonas group</taxon>
        <taxon>Alteromonas</taxon>
    </lineage>
</organism>
<proteinExistence type="inferred from homology"/>
<feature type="transmembrane region" description="Helical" evidence="10">
    <location>
        <begin position="383"/>
        <end position="402"/>
    </location>
</feature>
<sequence>MSSSSSSPVSHGILLVIGGAIGAGMFALPMVSAGPWIWWSALGMLIVCTMTYLAAMTVAKSHWKLIHDSTVQIDYSSNFNAIVTVTLGPRWALINNFSITFIMMILMYAYITAGGNILTHTLETFSVNNTSILRPWLSLFFALVIGCMVWFGVSTVSRLLLLLLLIMSLTFFIATSSLLPQIKTVDLVATNSEPIYLLAALPVFVTAFACGGLVPSLVQHYRAEPNKVKQSLLWGAVITLVIYLYWLVVTLGTVSRAEFNVIANSGSTLTNLVEALTANGADADITSRLSLFSHLAIVTSFLSVGVGLLHFIQDKFSLGHSLRQRGVAALMCFAPPALASFFLPYGFVHAISYAGLFVAFSFFVLPGFVGRRVLSSEENFERFVAALCIGFGMLILALKTALNTSLLTQFA</sequence>
<evidence type="ECO:0000256" key="7">
    <source>
        <dbReference type="ARBA" id="ARBA00022970"/>
    </source>
</evidence>
<keyword evidence="3" id="KW-0813">Transport</keyword>
<keyword evidence="7" id="KW-0029">Amino-acid transport</keyword>
<feature type="transmembrane region" description="Helical" evidence="10">
    <location>
        <begin position="36"/>
        <end position="55"/>
    </location>
</feature>
<feature type="transmembrane region" description="Helical" evidence="10">
    <location>
        <begin position="324"/>
        <end position="345"/>
    </location>
</feature>
<keyword evidence="6 10" id="KW-0812">Transmembrane</keyword>
<evidence type="ECO:0000256" key="5">
    <source>
        <dbReference type="ARBA" id="ARBA00022519"/>
    </source>
</evidence>
<evidence type="ECO:0000256" key="3">
    <source>
        <dbReference type="ARBA" id="ARBA00022448"/>
    </source>
</evidence>
<evidence type="ECO:0000313" key="12">
    <source>
        <dbReference type="Proteomes" id="UP001234343"/>
    </source>
</evidence>
<comment type="subcellular location">
    <subcellularLocation>
        <location evidence="1">Cell inner membrane</location>
        <topology evidence="1">Multi-pass membrane protein</topology>
    </subcellularLocation>
</comment>
<feature type="transmembrane region" description="Helical" evidence="10">
    <location>
        <begin position="230"/>
        <end position="248"/>
    </location>
</feature>
<keyword evidence="12" id="KW-1185">Reference proteome</keyword>
<dbReference type="InterPro" id="IPR013059">
    <property type="entry name" value="Trp_tyr_transpt"/>
</dbReference>
<evidence type="ECO:0000256" key="2">
    <source>
        <dbReference type="ARBA" id="ARBA00005452"/>
    </source>
</evidence>
<feature type="transmembrane region" description="Helical" evidence="10">
    <location>
        <begin position="291"/>
        <end position="312"/>
    </location>
</feature>
<gene>
    <name evidence="11" type="ORF">QTP81_02020</name>
</gene>
<name>A0ABT7ST71_9ALTE</name>
<evidence type="ECO:0000256" key="9">
    <source>
        <dbReference type="ARBA" id="ARBA00023136"/>
    </source>
</evidence>
<evidence type="ECO:0000256" key="6">
    <source>
        <dbReference type="ARBA" id="ARBA00022692"/>
    </source>
</evidence>
<dbReference type="RefSeq" id="WP_289363396.1">
    <property type="nucleotide sequence ID" value="NZ_JAUCBP010000002.1"/>
</dbReference>
<reference evidence="11 12" key="1">
    <citation type="submission" date="2023-06" db="EMBL/GenBank/DDBJ databases">
        <title>Alteromonas sp. ASW11-36 isolated from intertidal sand.</title>
        <authorList>
            <person name="Li Y."/>
        </authorList>
    </citation>
    <scope>NUCLEOTIDE SEQUENCE [LARGE SCALE GENOMIC DNA]</scope>
    <source>
        <strain evidence="11 12">ASW11-36</strain>
    </source>
</reference>
<evidence type="ECO:0000313" key="11">
    <source>
        <dbReference type="EMBL" id="MDM7859381.1"/>
    </source>
</evidence>
<protein>
    <submittedName>
        <fullName evidence="11">Aromatic amino acid transport family protein</fullName>
    </submittedName>
</protein>
<dbReference type="PRINTS" id="PR00166">
    <property type="entry name" value="AROAAPRMEASE"/>
</dbReference>
<dbReference type="PANTHER" id="PTHR46997:SF1">
    <property type="entry name" value="LOW AFFINITY TRYPTOPHAN PERMEASE-RELATED"/>
    <property type="match status" value="1"/>
</dbReference>
<dbReference type="Proteomes" id="UP001234343">
    <property type="component" value="Unassembled WGS sequence"/>
</dbReference>
<comment type="caution">
    <text evidence="11">The sequence shown here is derived from an EMBL/GenBank/DDBJ whole genome shotgun (WGS) entry which is preliminary data.</text>
</comment>
<evidence type="ECO:0000256" key="1">
    <source>
        <dbReference type="ARBA" id="ARBA00004429"/>
    </source>
</evidence>
<feature type="transmembrane region" description="Helical" evidence="10">
    <location>
        <begin position="133"/>
        <end position="153"/>
    </location>
</feature>
<dbReference type="InterPro" id="IPR018227">
    <property type="entry name" value="Amino_acid_transport_2"/>
</dbReference>
<keyword evidence="9 10" id="KW-0472">Membrane</keyword>
<comment type="similarity">
    <text evidence="2">Belongs to the amino acid/polyamine transporter 2 family. Mtr/TnaB/TyrP permease subfamily.</text>
</comment>
<keyword evidence="5" id="KW-0997">Cell inner membrane</keyword>
<keyword evidence="4" id="KW-1003">Cell membrane</keyword>
<keyword evidence="8 10" id="KW-1133">Transmembrane helix</keyword>
<feature type="transmembrane region" description="Helical" evidence="10">
    <location>
        <begin position="12"/>
        <end position="30"/>
    </location>
</feature>
<evidence type="ECO:0000256" key="8">
    <source>
        <dbReference type="ARBA" id="ARBA00022989"/>
    </source>
</evidence>
<dbReference type="Pfam" id="PF03222">
    <property type="entry name" value="Trp_Tyr_perm"/>
    <property type="match status" value="1"/>
</dbReference>
<feature type="transmembrane region" description="Helical" evidence="10">
    <location>
        <begin position="194"/>
        <end position="218"/>
    </location>
</feature>
<evidence type="ECO:0000256" key="4">
    <source>
        <dbReference type="ARBA" id="ARBA00022475"/>
    </source>
</evidence>
<dbReference type="EMBL" id="JAUCBP010000002">
    <property type="protein sequence ID" value="MDM7859381.1"/>
    <property type="molecule type" value="Genomic_DNA"/>
</dbReference>
<feature type="transmembrane region" description="Helical" evidence="10">
    <location>
        <begin position="160"/>
        <end position="182"/>
    </location>
</feature>
<dbReference type="Gene3D" id="1.20.1740.10">
    <property type="entry name" value="Amino acid/polyamine transporter I"/>
    <property type="match status" value="1"/>
</dbReference>
<feature type="transmembrane region" description="Helical" evidence="10">
    <location>
        <begin position="93"/>
        <end position="113"/>
    </location>
</feature>